<evidence type="ECO:0000259" key="2">
    <source>
        <dbReference type="Pfam" id="PF08170"/>
    </source>
</evidence>
<gene>
    <name evidence="3" type="ORF">M569_00635</name>
</gene>
<name>S8D315_9LAMI</name>
<feature type="compositionally biased region" description="Pro residues" evidence="1">
    <location>
        <begin position="209"/>
        <end position="218"/>
    </location>
</feature>
<feature type="non-terminal residue" evidence="3">
    <location>
        <position position="1"/>
    </location>
</feature>
<comment type="caution">
    <text evidence="3">The sequence shown here is derived from an EMBL/GenBank/DDBJ whole genome shotgun (WGS) entry which is preliminary data.</text>
</comment>
<dbReference type="GO" id="GO:0005655">
    <property type="term" value="C:nucleolar ribonuclease P complex"/>
    <property type="evidence" value="ECO:0007669"/>
    <property type="project" value="InterPro"/>
</dbReference>
<dbReference type="InterPro" id="IPR012590">
    <property type="entry name" value="POPLD_dom"/>
</dbReference>
<protein>
    <recommendedName>
        <fullName evidence="2">POPLD domain-containing protein</fullName>
    </recommendedName>
</protein>
<keyword evidence="4" id="KW-1185">Reference proteome</keyword>
<dbReference type="AlphaFoldDB" id="S8D315"/>
<dbReference type="EMBL" id="AUSU01000173">
    <property type="protein sequence ID" value="EPS74124.1"/>
    <property type="molecule type" value="Genomic_DNA"/>
</dbReference>
<feature type="domain" description="POPLD" evidence="2">
    <location>
        <begin position="132"/>
        <end position="209"/>
    </location>
</feature>
<dbReference type="Proteomes" id="UP000015453">
    <property type="component" value="Unassembled WGS sequence"/>
</dbReference>
<dbReference type="GO" id="GO:0001682">
    <property type="term" value="P:tRNA 5'-leader removal"/>
    <property type="evidence" value="ECO:0007669"/>
    <property type="project" value="InterPro"/>
</dbReference>
<dbReference type="InterPro" id="IPR039182">
    <property type="entry name" value="Pop1"/>
</dbReference>
<dbReference type="PANTHER" id="PTHR22731">
    <property type="entry name" value="RIBONUCLEASES P/MRP PROTEIN SUBUNIT POP1"/>
    <property type="match status" value="1"/>
</dbReference>
<dbReference type="GO" id="GO:0000172">
    <property type="term" value="C:ribonuclease MRP complex"/>
    <property type="evidence" value="ECO:0007669"/>
    <property type="project" value="InterPro"/>
</dbReference>
<accession>S8D315</accession>
<evidence type="ECO:0000256" key="1">
    <source>
        <dbReference type="SAM" id="MobiDB-lite"/>
    </source>
</evidence>
<dbReference type="Pfam" id="PF08170">
    <property type="entry name" value="POPLD"/>
    <property type="match status" value="1"/>
</dbReference>
<organism evidence="3 4">
    <name type="scientific">Genlisea aurea</name>
    <dbReference type="NCBI Taxonomy" id="192259"/>
    <lineage>
        <taxon>Eukaryota</taxon>
        <taxon>Viridiplantae</taxon>
        <taxon>Streptophyta</taxon>
        <taxon>Embryophyta</taxon>
        <taxon>Tracheophyta</taxon>
        <taxon>Spermatophyta</taxon>
        <taxon>Magnoliopsida</taxon>
        <taxon>eudicotyledons</taxon>
        <taxon>Gunneridae</taxon>
        <taxon>Pentapetalae</taxon>
        <taxon>asterids</taxon>
        <taxon>lamiids</taxon>
        <taxon>Lamiales</taxon>
        <taxon>Lentibulariaceae</taxon>
        <taxon>Genlisea</taxon>
    </lineage>
</organism>
<evidence type="ECO:0000313" key="4">
    <source>
        <dbReference type="Proteomes" id="UP000015453"/>
    </source>
</evidence>
<proteinExistence type="predicted"/>
<reference evidence="3 4" key="1">
    <citation type="journal article" date="2013" name="BMC Genomics">
        <title>The miniature genome of a carnivorous plant Genlisea aurea contains a low number of genes and short non-coding sequences.</title>
        <authorList>
            <person name="Leushkin E.V."/>
            <person name="Sutormin R.A."/>
            <person name="Nabieva E.R."/>
            <person name="Penin A.A."/>
            <person name="Kondrashov A.S."/>
            <person name="Logacheva M.D."/>
        </authorList>
    </citation>
    <scope>NUCLEOTIDE SEQUENCE [LARGE SCALE GENOMIC DNA]</scope>
</reference>
<feature type="non-terminal residue" evidence="3">
    <location>
        <position position="218"/>
    </location>
</feature>
<dbReference type="OrthoDB" id="442863at2759"/>
<evidence type="ECO:0000313" key="3">
    <source>
        <dbReference type="EMBL" id="EPS74124.1"/>
    </source>
</evidence>
<feature type="region of interest" description="Disordered" evidence="1">
    <location>
        <begin position="194"/>
        <end position="218"/>
    </location>
</feature>
<dbReference type="PANTHER" id="PTHR22731:SF3">
    <property type="entry name" value="RIBONUCLEASES P_MRP PROTEIN SUBUNIT POP1"/>
    <property type="match status" value="1"/>
</dbReference>
<sequence>FLILFFFFTRTSCSNDEATIFEGGCRIIPLIVNDPRLVIKKDDEVLPDEDCKRVDKFEYTDLWEIGKGLYPPMEEGVLSMERHHKRKKFFCIGRKSSQPKIDGFSDDKKHSLFCPVSVSIDGRHEDSSRSRCSVVLPLSWVKAFWNTLISCGAHAIGLREKHWVSSELGLPMFPWDFPDCPAYSRFMEMEAAASSQKTSRIPPSRRPPEVPVPPPWNC</sequence>